<gene>
    <name evidence="1" type="ORF">AFUS01_LOCUS17228</name>
</gene>
<reference evidence="1" key="1">
    <citation type="submission" date="2021-06" db="EMBL/GenBank/DDBJ databases">
        <authorList>
            <person name="Hodson N. C."/>
            <person name="Mongue J. A."/>
            <person name="Jaron S. K."/>
        </authorList>
    </citation>
    <scope>NUCLEOTIDE SEQUENCE</scope>
</reference>
<accession>A0A8J2P9B2</accession>
<dbReference type="EMBL" id="CAJVCH010163708">
    <property type="protein sequence ID" value="CAG7728451.1"/>
    <property type="molecule type" value="Genomic_DNA"/>
</dbReference>
<protein>
    <submittedName>
        <fullName evidence="1">Uncharacterized protein</fullName>
    </submittedName>
</protein>
<sequence>AESYDDPAARILQLVPHAKEMYGVPMTMVKEFQNLGKLDTLRSVTVKSHSREMTETEGMQMLVEAKMKFNSLWLVDLFEYGFNESIKETFKGCLELGKDTIEHFVIQPLEPTMMAKIVFPDKMPAVKHITLFGSAVLDKGCLHFEEGEDLSKRFPNVNTISFQDFTERMWSDSDRWWLPGGMFHSDNFIRKITCLKSNKTLEQNIRKVLETKFLSVRKIEIEPEDHFGLFCWSFGVSFPA</sequence>
<comment type="caution">
    <text evidence="1">The sequence shown here is derived from an EMBL/GenBank/DDBJ whole genome shotgun (WGS) entry which is preliminary data.</text>
</comment>
<name>A0A8J2P9B2_9HEXA</name>
<dbReference type="AlphaFoldDB" id="A0A8J2P9B2"/>
<keyword evidence="2" id="KW-1185">Reference proteome</keyword>
<evidence type="ECO:0000313" key="2">
    <source>
        <dbReference type="Proteomes" id="UP000708208"/>
    </source>
</evidence>
<proteinExistence type="predicted"/>
<evidence type="ECO:0000313" key="1">
    <source>
        <dbReference type="EMBL" id="CAG7728451.1"/>
    </source>
</evidence>
<organism evidence="1 2">
    <name type="scientific">Allacma fusca</name>
    <dbReference type="NCBI Taxonomy" id="39272"/>
    <lineage>
        <taxon>Eukaryota</taxon>
        <taxon>Metazoa</taxon>
        <taxon>Ecdysozoa</taxon>
        <taxon>Arthropoda</taxon>
        <taxon>Hexapoda</taxon>
        <taxon>Collembola</taxon>
        <taxon>Symphypleona</taxon>
        <taxon>Sminthuridae</taxon>
        <taxon>Allacma</taxon>
    </lineage>
</organism>
<dbReference type="Proteomes" id="UP000708208">
    <property type="component" value="Unassembled WGS sequence"/>
</dbReference>
<feature type="non-terminal residue" evidence="1">
    <location>
        <position position="1"/>
    </location>
</feature>